<feature type="transmembrane region" description="Helical" evidence="7">
    <location>
        <begin position="34"/>
        <end position="62"/>
    </location>
</feature>
<keyword evidence="5 7" id="KW-0472">Membrane</keyword>
<evidence type="ECO:0000256" key="1">
    <source>
        <dbReference type="ARBA" id="ARBA00004651"/>
    </source>
</evidence>
<dbReference type="PANTHER" id="PTHR30213:SF1">
    <property type="entry name" value="INNER MEMBRANE PROTEIN YHJD"/>
    <property type="match status" value="1"/>
</dbReference>
<dbReference type="Pfam" id="PF03631">
    <property type="entry name" value="Virul_fac_BrkB"/>
    <property type="match status" value="1"/>
</dbReference>
<evidence type="ECO:0000313" key="9">
    <source>
        <dbReference type="Proteomes" id="UP000767327"/>
    </source>
</evidence>
<evidence type="ECO:0000256" key="3">
    <source>
        <dbReference type="ARBA" id="ARBA00022692"/>
    </source>
</evidence>
<dbReference type="Proteomes" id="UP000767327">
    <property type="component" value="Unassembled WGS sequence"/>
</dbReference>
<evidence type="ECO:0000313" key="8">
    <source>
        <dbReference type="EMBL" id="NLT80130.1"/>
    </source>
</evidence>
<feature type="transmembrane region" description="Helical" evidence="7">
    <location>
        <begin position="97"/>
        <end position="117"/>
    </location>
</feature>
<dbReference type="EMBL" id="JAAXZR010000025">
    <property type="protein sequence ID" value="NLT80130.1"/>
    <property type="molecule type" value="Genomic_DNA"/>
</dbReference>
<sequence length="336" mass="35115">MGSIREKIDRVVTWWKGSLLGRVLERYGNHNGSILAGGLAFGLLFAFFAGVWTLFSAFGLFFSNNTAFRDGLIEALGRIVPGLIGGSGDGIISQSTLNGISTTFTITGVITFVTFFWKIISWLGSLRNAVQTVVETDDDDANAVKSKGLDALAVLLVAILFVLTGVATGISGGAMRMILNLLGISTGFWGFSALVDLAGFAVTFVLNVFLFLVLLRMVSQIDARKPVIITSLVGAVALSVIQMLGARLITGASSNPLLAPFAAIIGVLLWFNLIAQVLMYAAALLGELLSSGNSAGNGTSDAKRDVPAATTSARHDDTAHGPSPESLAIASGKTGD</sequence>
<comment type="caution">
    <text evidence="8">The sequence shown here is derived from an EMBL/GenBank/DDBJ whole genome shotgun (WGS) entry which is preliminary data.</text>
</comment>
<evidence type="ECO:0000256" key="5">
    <source>
        <dbReference type="ARBA" id="ARBA00023136"/>
    </source>
</evidence>
<keyword evidence="4 7" id="KW-1133">Transmembrane helix</keyword>
<evidence type="ECO:0000256" key="2">
    <source>
        <dbReference type="ARBA" id="ARBA00022475"/>
    </source>
</evidence>
<dbReference type="PANTHER" id="PTHR30213">
    <property type="entry name" value="INNER MEMBRANE PROTEIN YHJD"/>
    <property type="match status" value="1"/>
</dbReference>
<feature type="transmembrane region" description="Helical" evidence="7">
    <location>
        <begin position="187"/>
        <end position="215"/>
    </location>
</feature>
<feature type="transmembrane region" description="Helical" evidence="7">
    <location>
        <begin position="227"/>
        <end position="249"/>
    </location>
</feature>
<reference evidence="8" key="1">
    <citation type="journal article" date="2020" name="Biotechnol. Biofuels">
        <title>New insights from the biogas microbiome by comprehensive genome-resolved metagenomics of nearly 1600 species originating from multiple anaerobic digesters.</title>
        <authorList>
            <person name="Campanaro S."/>
            <person name="Treu L."/>
            <person name="Rodriguez-R L.M."/>
            <person name="Kovalovszki A."/>
            <person name="Ziels R.M."/>
            <person name="Maus I."/>
            <person name="Zhu X."/>
            <person name="Kougias P.G."/>
            <person name="Basile A."/>
            <person name="Luo G."/>
            <person name="Schluter A."/>
            <person name="Konstantinidis K.T."/>
            <person name="Angelidaki I."/>
        </authorList>
    </citation>
    <scope>NUCLEOTIDE SEQUENCE</scope>
    <source>
        <strain evidence="8">AS01afH2WH_6</strain>
    </source>
</reference>
<proteinExistence type="predicted"/>
<dbReference type="RefSeq" id="WP_273174184.1">
    <property type="nucleotide sequence ID" value="NZ_JAAXZR010000025.1"/>
</dbReference>
<evidence type="ECO:0000256" key="4">
    <source>
        <dbReference type="ARBA" id="ARBA00022989"/>
    </source>
</evidence>
<dbReference type="GO" id="GO:0005886">
    <property type="term" value="C:plasma membrane"/>
    <property type="evidence" value="ECO:0007669"/>
    <property type="project" value="UniProtKB-SubCell"/>
</dbReference>
<organism evidence="8 9">
    <name type="scientific">Bifidobacterium crudilactis</name>
    <dbReference type="NCBI Taxonomy" id="327277"/>
    <lineage>
        <taxon>Bacteria</taxon>
        <taxon>Bacillati</taxon>
        <taxon>Actinomycetota</taxon>
        <taxon>Actinomycetes</taxon>
        <taxon>Bifidobacteriales</taxon>
        <taxon>Bifidobacteriaceae</taxon>
        <taxon>Bifidobacterium</taxon>
    </lineage>
</organism>
<dbReference type="AlphaFoldDB" id="A0A971CZZ5"/>
<protein>
    <submittedName>
        <fullName evidence="8">YihY/virulence factor BrkB family protein</fullName>
    </submittedName>
</protein>
<dbReference type="InterPro" id="IPR017039">
    <property type="entry name" value="Virul_fac_BrkB"/>
</dbReference>
<keyword evidence="3 7" id="KW-0812">Transmembrane</keyword>
<reference evidence="8" key="2">
    <citation type="submission" date="2020-01" db="EMBL/GenBank/DDBJ databases">
        <authorList>
            <person name="Campanaro S."/>
        </authorList>
    </citation>
    <scope>NUCLEOTIDE SEQUENCE</scope>
    <source>
        <strain evidence="8">AS01afH2WH_6</strain>
    </source>
</reference>
<accession>A0A971CZZ5</accession>
<feature type="transmembrane region" description="Helical" evidence="7">
    <location>
        <begin position="261"/>
        <end position="285"/>
    </location>
</feature>
<evidence type="ECO:0000256" key="7">
    <source>
        <dbReference type="SAM" id="Phobius"/>
    </source>
</evidence>
<comment type="subcellular location">
    <subcellularLocation>
        <location evidence="1">Cell membrane</location>
        <topology evidence="1">Multi-pass membrane protein</topology>
    </subcellularLocation>
</comment>
<feature type="region of interest" description="Disordered" evidence="6">
    <location>
        <begin position="295"/>
        <end position="336"/>
    </location>
</feature>
<keyword evidence="2" id="KW-1003">Cell membrane</keyword>
<evidence type="ECO:0000256" key="6">
    <source>
        <dbReference type="SAM" id="MobiDB-lite"/>
    </source>
</evidence>
<gene>
    <name evidence="8" type="ORF">GXW98_07600</name>
</gene>
<feature type="transmembrane region" description="Helical" evidence="7">
    <location>
        <begin position="152"/>
        <end position="175"/>
    </location>
</feature>
<name>A0A971CZZ5_9BIFI</name>